<evidence type="ECO:0000313" key="1">
    <source>
        <dbReference type="EMBL" id="CAH1600087.1"/>
    </source>
</evidence>
<evidence type="ECO:0000313" key="2">
    <source>
        <dbReference type="Proteomes" id="UP001295462"/>
    </source>
</evidence>
<gene>
    <name evidence="1" type="ORF">THF1A12_40412</name>
</gene>
<accession>A0AAU9QRX5</accession>
<reference evidence="1" key="1">
    <citation type="submission" date="2022-01" db="EMBL/GenBank/DDBJ databases">
        <authorList>
            <person name="Lagorce A."/>
        </authorList>
    </citation>
    <scope>NUCLEOTIDE SEQUENCE</scope>
    <source>
        <strain evidence="1">Th15_F1_A12</strain>
    </source>
</reference>
<organism evidence="1 2">
    <name type="scientific">Vibrio jasicida</name>
    <dbReference type="NCBI Taxonomy" id="766224"/>
    <lineage>
        <taxon>Bacteria</taxon>
        <taxon>Pseudomonadati</taxon>
        <taxon>Pseudomonadota</taxon>
        <taxon>Gammaproteobacteria</taxon>
        <taxon>Vibrionales</taxon>
        <taxon>Vibrionaceae</taxon>
        <taxon>Vibrio</taxon>
    </lineage>
</organism>
<sequence>MLPTQNIHSLNCFATYDSCMDNLNTNVFNNPYSYDSISKAFYLYYDLSNNANLKHLNELIELAINGVGHHSKIILNGLVNEISDPIRHVRWANLLVIDISQYLVKWYKSQLKQFSTLDTRYSVFDTAIDLTLDNASHSISDAEFVLYSYRTVRFNSPEKMFIEINVSKLRDSFKNALQQLAYLLGNLNIGFTNLMADPITNECLYQLTPSVHAETISLADAERILEILVPNGIGNGFDIEDMYQEDWQEVYFELFDNNGQLNRSDNDIDFLELSDHEFRTNVEQVLAKISFNKNVNHARELREELDDSCEQTIHRIIEVLFNEKDLNDIEFSVLTVLKKLDMNIDDIQFVFETTINEAHQATANVLYFTNHESYDGSCELANTCHRESHLSNSDRYTTLVNASEVKDFIKTLAFIHAFWTDINVITSSCHESY</sequence>
<name>A0AAU9QRX5_9VIBR</name>
<dbReference type="AlphaFoldDB" id="A0AAU9QRX5"/>
<protein>
    <submittedName>
        <fullName evidence="1">Uncharacterized protein</fullName>
    </submittedName>
</protein>
<dbReference type="Proteomes" id="UP001295462">
    <property type="component" value="Unassembled WGS sequence"/>
</dbReference>
<comment type="caution">
    <text evidence="1">The sequence shown here is derived from an EMBL/GenBank/DDBJ whole genome shotgun (WGS) entry which is preliminary data.</text>
</comment>
<dbReference type="EMBL" id="CAKMUD010000094">
    <property type="protein sequence ID" value="CAH1600087.1"/>
    <property type="molecule type" value="Genomic_DNA"/>
</dbReference>
<proteinExistence type="predicted"/>